<dbReference type="RefSeq" id="WP_199502347.1">
    <property type="nucleotide sequence ID" value="NZ_JAEMUK010000012.1"/>
</dbReference>
<feature type="region of interest" description="Disordered" evidence="1">
    <location>
        <begin position="141"/>
        <end position="164"/>
    </location>
</feature>
<dbReference type="EMBL" id="JAEMUK010000012">
    <property type="protein sequence ID" value="MBJ7543303.1"/>
    <property type="molecule type" value="Genomic_DNA"/>
</dbReference>
<comment type="caution">
    <text evidence="2">The sequence shown here is derived from an EMBL/GenBank/DDBJ whole genome shotgun (WGS) entry which is preliminary data.</text>
</comment>
<evidence type="ECO:0000313" key="2">
    <source>
        <dbReference type="EMBL" id="MBJ7543303.1"/>
    </source>
</evidence>
<accession>A0A8I1GA26</accession>
<evidence type="ECO:0000313" key="3">
    <source>
        <dbReference type="Proteomes" id="UP000623250"/>
    </source>
</evidence>
<sequence length="164" mass="18995">MHAELESGGYEALLYDLLHFDLSQINIREAPKTAALLEQKIEHFDSVTTWIYDRLWSGAPTRKHSHWPPQVRCSEMHEDYLASADTTGQKRKKVETELGMRLAKLIPNIERRRSSIRTAEGPARPWVYMLPPLEDCRSAFEEGLGQPVPWPPIDDDEDWRGRDE</sequence>
<dbReference type="Proteomes" id="UP000623250">
    <property type="component" value="Unassembled WGS sequence"/>
</dbReference>
<gene>
    <name evidence="2" type="ORF">JDN41_07015</name>
</gene>
<dbReference type="AlphaFoldDB" id="A0A8I1GA26"/>
<protein>
    <submittedName>
        <fullName evidence="2">Uncharacterized protein</fullName>
    </submittedName>
</protein>
<keyword evidence="3" id="KW-1185">Reference proteome</keyword>
<reference evidence="2 3" key="1">
    <citation type="submission" date="2020-12" db="EMBL/GenBank/DDBJ databases">
        <title>Revised draft genomes of Rhodomicrobium vannielii ATCC 17100 and Rhodomicrobium udaipurense JA643.</title>
        <authorList>
            <person name="Conners E.M."/>
            <person name="Davenport E.J."/>
            <person name="Bose A."/>
        </authorList>
    </citation>
    <scope>NUCLEOTIDE SEQUENCE [LARGE SCALE GENOMIC DNA]</scope>
    <source>
        <strain evidence="2 3">JA643</strain>
    </source>
</reference>
<name>A0A8I1GA26_9HYPH</name>
<proteinExistence type="predicted"/>
<evidence type="ECO:0000256" key="1">
    <source>
        <dbReference type="SAM" id="MobiDB-lite"/>
    </source>
</evidence>
<organism evidence="2 3">
    <name type="scientific">Rhodomicrobium udaipurense</name>
    <dbReference type="NCBI Taxonomy" id="1202716"/>
    <lineage>
        <taxon>Bacteria</taxon>
        <taxon>Pseudomonadati</taxon>
        <taxon>Pseudomonadota</taxon>
        <taxon>Alphaproteobacteria</taxon>
        <taxon>Hyphomicrobiales</taxon>
        <taxon>Hyphomicrobiaceae</taxon>
        <taxon>Rhodomicrobium</taxon>
    </lineage>
</organism>